<proteinExistence type="predicted"/>
<dbReference type="STRING" id="52694.ACWI_24850"/>
<organism evidence="2 5">
    <name type="scientific">Acetobacterium wieringae</name>
    <dbReference type="NCBI Taxonomy" id="52694"/>
    <lineage>
        <taxon>Bacteria</taxon>
        <taxon>Bacillati</taxon>
        <taxon>Bacillota</taxon>
        <taxon>Clostridia</taxon>
        <taxon>Eubacteriales</taxon>
        <taxon>Eubacteriaceae</taxon>
        <taxon>Acetobacterium</taxon>
    </lineage>
</organism>
<dbReference type="InterPro" id="IPR012349">
    <property type="entry name" value="Split_barrel_FMN-bd"/>
</dbReference>
<evidence type="ECO:0000313" key="5">
    <source>
        <dbReference type="Proteomes" id="UP000176244"/>
    </source>
</evidence>
<dbReference type="AlphaFoldDB" id="A0A1F2PG09"/>
<dbReference type="EMBL" id="CP087994">
    <property type="protein sequence ID" value="UYO62940.1"/>
    <property type="molecule type" value="Genomic_DNA"/>
</dbReference>
<dbReference type="Gene3D" id="2.30.110.10">
    <property type="entry name" value="Electron Transport, Fmn-binding Protein, Chain A"/>
    <property type="match status" value="1"/>
</dbReference>
<dbReference type="Proteomes" id="UP000176244">
    <property type="component" value="Unassembled WGS sequence"/>
</dbReference>
<reference evidence="2 5" key="1">
    <citation type="submission" date="2015-09" db="EMBL/GenBank/DDBJ databases">
        <title>Genome sequence of Acetobacterium wieringae DSM 1911.</title>
        <authorList>
            <person name="Poehlein A."/>
            <person name="Bengelsdorf F.R."/>
            <person name="Schiel-Bengelsdorf B."/>
            <person name="Duerre P."/>
            <person name="Daniel R."/>
        </authorList>
    </citation>
    <scope>NUCLEOTIDE SEQUENCE [LARGE SCALE GENOMIC DNA]</scope>
    <source>
        <strain evidence="2 5">DSM 1911</strain>
    </source>
</reference>
<dbReference type="SUPFAM" id="SSF50475">
    <property type="entry name" value="FMN-binding split barrel"/>
    <property type="match status" value="1"/>
</dbReference>
<evidence type="ECO:0000259" key="1">
    <source>
        <dbReference type="Pfam" id="PF01243"/>
    </source>
</evidence>
<dbReference type="RefSeq" id="WP_070371752.1">
    <property type="nucleotide sequence ID" value="NZ_CABIIK010000040.1"/>
</dbReference>
<dbReference type="EMBL" id="VSLA01000004">
    <property type="protein sequence ID" value="TYC87673.1"/>
    <property type="molecule type" value="Genomic_DNA"/>
</dbReference>
<evidence type="ECO:0000313" key="7">
    <source>
        <dbReference type="Proteomes" id="UP001163550"/>
    </source>
</evidence>
<gene>
    <name evidence="2" type="ORF">ACWI_24850</name>
    <name evidence="3" type="ORF">FXB42_04270</name>
    <name evidence="4" type="ORF">LNN31_00375</name>
</gene>
<protein>
    <submittedName>
        <fullName evidence="2 4">Pyridoxamine 5'-phosphate oxidase</fullName>
    </submittedName>
    <submittedName>
        <fullName evidence="3">Pyridoxamine 5-phosphate oxidase</fullName>
    </submittedName>
</protein>
<accession>A0A1F2PG09</accession>
<feature type="domain" description="Pyridoxamine 5'-phosphate oxidase N-terminal" evidence="1">
    <location>
        <begin position="3"/>
        <end position="89"/>
    </location>
</feature>
<dbReference type="Proteomes" id="UP000322619">
    <property type="component" value="Unassembled WGS sequence"/>
</dbReference>
<name>A0A1F2PG09_9FIRM</name>
<evidence type="ECO:0000313" key="3">
    <source>
        <dbReference type="EMBL" id="TYC87673.1"/>
    </source>
</evidence>
<dbReference type="Pfam" id="PF01243">
    <property type="entry name" value="PNPOx_N"/>
    <property type="match status" value="1"/>
</dbReference>
<evidence type="ECO:0000313" key="2">
    <source>
        <dbReference type="EMBL" id="OFV70279.1"/>
    </source>
</evidence>
<reference evidence="4" key="3">
    <citation type="submission" date="2021-11" db="EMBL/GenBank/DDBJ databases">
        <title>Isoprene-degrading acetogen.</title>
        <authorList>
            <person name="Yang Y."/>
            <person name="Jin H."/>
            <person name="Yan J."/>
        </authorList>
    </citation>
    <scope>NUCLEOTIDE SEQUENCE</scope>
    <source>
        <strain evidence="4">Berkeley</strain>
    </source>
</reference>
<evidence type="ECO:0000313" key="4">
    <source>
        <dbReference type="EMBL" id="UYO62940.1"/>
    </source>
</evidence>
<dbReference type="Proteomes" id="UP001163550">
    <property type="component" value="Chromosome"/>
</dbReference>
<evidence type="ECO:0000313" key="6">
    <source>
        <dbReference type="Proteomes" id="UP000322619"/>
    </source>
</evidence>
<sequence length="130" mass="14125">MNEVIEFLTDCGVFFLATVEGDQPKVRPYGFVMDYDGKLCLCTNNKKPSYAQMKANPAVEISASKEGKWIRLKGNAVFCTTPESQAKALEAMPGLAGMYAVGDGLFEIFAIENGVADFCSMAGENHQVIL</sequence>
<dbReference type="OrthoDB" id="9792542at2"/>
<dbReference type="InterPro" id="IPR011576">
    <property type="entry name" value="Pyridox_Oxase_N"/>
</dbReference>
<reference evidence="3 6" key="2">
    <citation type="submission" date="2019-08" db="EMBL/GenBank/DDBJ databases">
        <title>Isolation and enrichment of carboxydotrophic bacteria from anaerobic sludge for the production of bio-based chemicals from syngas.</title>
        <authorList>
            <person name="Antares A.L."/>
            <person name="Moreira J."/>
            <person name="Diender M."/>
            <person name="Parshina S.N."/>
            <person name="Stams A.J.M."/>
            <person name="Alves M."/>
            <person name="Alves J.I."/>
            <person name="Sousa D.Z."/>
        </authorList>
    </citation>
    <scope>NUCLEOTIDE SEQUENCE [LARGE SCALE GENOMIC DNA]</scope>
    <source>
        <strain evidence="3 6">JM</strain>
    </source>
</reference>
<keyword evidence="7" id="KW-1185">Reference proteome</keyword>
<dbReference type="EMBL" id="LKEU01000033">
    <property type="protein sequence ID" value="OFV70279.1"/>
    <property type="molecule type" value="Genomic_DNA"/>
</dbReference>